<evidence type="ECO:0000313" key="1">
    <source>
        <dbReference type="EMBL" id="AFC32866.1"/>
    </source>
</evidence>
<keyword evidence="2" id="KW-1185">Reference proteome</keyword>
<dbReference type="KEGG" id="pmq:PM3016_6229"/>
<accession>H6NRY0</accession>
<gene>
    <name evidence="1" type="ORF">PM3016_6229</name>
</gene>
<sequence length="76" mass="8778">MVEHLDEQTFEAIIKLLKKYDVKSEEVIINLKKRTLSEVPASTTDDLDALLHLGKGLTPNEKQEWIKGIDETRKSW</sequence>
<dbReference type="EMBL" id="CP003235">
    <property type="protein sequence ID" value="AFC32866.1"/>
    <property type="molecule type" value="Genomic_DNA"/>
</dbReference>
<protein>
    <submittedName>
        <fullName evidence="1">Uncharacterized protein</fullName>
    </submittedName>
</protein>
<organism evidence="1 2">
    <name type="scientific">Paenibacillus mucilaginosus 3016</name>
    <dbReference type="NCBI Taxonomy" id="1116391"/>
    <lineage>
        <taxon>Bacteria</taxon>
        <taxon>Bacillati</taxon>
        <taxon>Bacillota</taxon>
        <taxon>Bacilli</taxon>
        <taxon>Bacillales</taxon>
        <taxon>Paenibacillaceae</taxon>
        <taxon>Paenibacillus</taxon>
    </lineage>
</organism>
<proteinExistence type="predicted"/>
<reference evidence="1 2" key="1">
    <citation type="journal article" date="2012" name="J. Bacteriol.">
        <title>Complete Genome Sequence of Paenibacillus mucilaginosus 3016, a Bacterium Functional as Microbial Fertilizer.</title>
        <authorList>
            <person name="Ma M."/>
            <person name="Wang Z."/>
            <person name="Li L."/>
            <person name="Jiang X."/>
            <person name="Guan D."/>
            <person name="Cao F."/>
            <person name="Chen H."/>
            <person name="Wang X."/>
            <person name="Shen D."/>
            <person name="Du B."/>
            <person name="Li J."/>
        </authorList>
    </citation>
    <scope>NUCLEOTIDE SEQUENCE [LARGE SCALE GENOMIC DNA]</scope>
    <source>
        <strain evidence="1 2">3016</strain>
    </source>
</reference>
<dbReference type="Proteomes" id="UP000007523">
    <property type="component" value="Chromosome"/>
</dbReference>
<dbReference type="HOGENOM" id="CLU_2651047_0_0_9"/>
<dbReference type="AlphaFoldDB" id="H6NRY0"/>
<name>H6NRY0_9BACL</name>
<evidence type="ECO:0000313" key="2">
    <source>
        <dbReference type="Proteomes" id="UP000007523"/>
    </source>
</evidence>
<dbReference type="RefSeq" id="WP_014372052.1">
    <property type="nucleotide sequence ID" value="NC_016935.1"/>
</dbReference>